<protein>
    <recommendedName>
        <fullName evidence="4">DUF2974 domain-containing protein</fullName>
    </recommendedName>
</protein>
<dbReference type="InterPro" id="IPR029058">
    <property type="entry name" value="AB_hydrolase_fold"/>
</dbReference>
<dbReference type="OrthoDB" id="4872211at2"/>
<reference evidence="2 3" key="1">
    <citation type="submission" date="2017-04" db="EMBL/GenBank/DDBJ databases">
        <authorList>
            <person name="Afonso C.L."/>
            <person name="Miller P.J."/>
            <person name="Scott M.A."/>
            <person name="Spackman E."/>
            <person name="Goraichik I."/>
            <person name="Dimitrov K.M."/>
            <person name="Suarez D.L."/>
            <person name="Swayne D.E."/>
        </authorList>
    </citation>
    <scope>NUCLEOTIDE SEQUENCE [LARGE SCALE GENOMIC DNA]</scope>
    <source>
        <strain evidence="2 3">CGMCC 1.12511</strain>
    </source>
</reference>
<dbReference type="Pfam" id="PF26363">
    <property type="entry name" value="Phospholipase-like"/>
    <property type="match status" value="1"/>
</dbReference>
<feature type="compositionally biased region" description="Pro residues" evidence="1">
    <location>
        <begin position="96"/>
        <end position="121"/>
    </location>
</feature>
<proteinExistence type="predicted"/>
<evidence type="ECO:0000256" key="1">
    <source>
        <dbReference type="SAM" id="MobiDB-lite"/>
    </source>
</evidence>
<organism evidence="2 3">
    <name type="scientific">Janibacter indicus</name>
    <dbReference type="NCBI Taxonomy" id="857417"/>
    <lineage>
        <taxon>Bacteria</taxon>
        <taxon>Bacillati</taxon>
        <taxon>Actinomycetota</taxon>
        <taxon>Actinomycetes</taxon>
        <taxon>Micrococcales</taxon>
        <taxon>Intrasporangiaceae</taxon>
        <taxon>Janibacter</taxon>
    </lineage>
</organism>
<evidence type="ECO:0008006" key="4">
    <source>
        <dbReference type="Google" id="ProtNLM"/>
    </source>
</evidence>
<dbReference type="Proteomes" id="UP000192634">
    <property type="component" value="Unassembled WGS sequence"/>
</dbReference>
<dbReference type="EMBL" id="FWXN01000001">
    <property type="protein sequence ID" value="SMC32341.1"/>
    <property type="molecule type" value="Genomic_DNA"/>
</dbReference>
<dbReference type="SUPFAM" id="SSF53474">
    <property type="entry name" value="alpha/beta-Hydrolases"/>
    <property type="match status" value="1"/>
</dbReference>
<name>A0A1W1Y937_9MICO</name>
<accession>A0A1W1Y937</accession>
<dbReference type="RefSeq" id="WP_084449438.1">
    <property type="nucleotide sequence ID" value="NZ_FWXN01000001.1"/>
</dbReference>
<dbReference type="AlphaFoldDB" id="A0A1W1Y937"/>
<evidence type="ECO:0000313" key="2">
    <source>
        <dbReference type="EMBL" id="SMC32341.1"/>
    </source>
</evidence>
<evidence type="ECO:0000313" key="3">
    <source>
        <dbReference type="Proteomes" id="UP000192634"/>
    </source>
</evidence>
<feature type="region of interest" description="Disordered" evidence="1">
    <location>
        <begin position="88"/>
        <end position="150"/>
    </location>
</feature>
<sequence>MTLTHGADAARLRQIAAQLRGQAKLTSRIGAEGGARTSVISAVWEGPDRDDFVRDWRVAERSLDDCAAMLTTMADRMIEQAEQQLDASNEMGGPAPAAPPTPSPEQPTDPRPPGMPGPTGPPEGVDVDQLPYHTRSPEGSTFDDEVRGTEGKPVDKELWDLAFYAQGTEHPLWGIPVVGYTQPPLPEGYEIADPEALGLDPNKFGPNSNPQAYLFQTPDGGLVVAFQGSVEGGDWVTNGRQALGHDDPQYQRAMELAVEVNEASGGNVTFTGHSLGGGFAAAAAMATGQPAVTFDASGVHDNTAAAAAEMRGDGSTAASVQAEASQGQMRAYRMETDGLTNVQEATGLPDAPGTPITLETPPSLGRDITVGATGAGGALVGGAVGGVTGLFDGNPFDVGDDIAEGAQAGARTGVAVGEGVWGHSWSPMDDAMEERYPD</sequence>
<gene>
    <name evidence="2" type="ORF">SAMN06296429_101181</name>
</gene>
<dbReference type="Gene3D" id="3.40.50.1820">
    <property type="entry name" value="alpha/beta hydrolase"/>
    <property type="match status" value="1"/>
</dbReference>